<keyword evidence="1" id="KW-0436">Ligase</keyword>
<dbReference type="EMBL" id="JANDHW010000006">
    <property type="protein sequence ID" value="MCP9611917.1"/>
    <property type="molecule type" value="Genomic_DNA"/>
</dbReference>
<dbReference type="GO" id="GO:0016874">
    <property type="term" value="F:ligase activity"/>
    <property type="evidence" value="ECO:0007669"/>
    <property type="project" value="UniProtKB-KW"/>
</dbReference>
<protein>
    <submittedName>
        <fullName evidence="1">UDP-N-acetylmuramate--alanine ligase</fullName>
    </submittedName>
</protein>
<name>A0ABT1MH11_9BACT</name>
<sequence>MKRVHIVSEGDSYMYRLAVALKEKGYEVSCSGTTGSDSEELLKKDILLEDLSHFSDTLRDKIDYVVPAVRIKADHPEIIKAKELGFLVIAFPDFILRMAKDKSRLVISDAKYPTRILSMVYQAIRKQNMRCDYVVMNQMKGLEKRITLSYDARMILLEGDEYDTFMFEKRPTHHLYRPHILLMPDLKWKASESFPTLESYQKLLKEMVVSIERDGKFIYNESIPYLQELAQSVREDITAIPYNVHRTVTDENGEVYLDTRFGNVPVLRYDTDFLSDINAARLACRQLGVNDKEFYNTVPEFEFND</sequence>
<organism evidence="1 2">
    <name type="scientific">Coprobacter tertius</name>
    <dbReference type="NCBI Taxonomy" id="2944915"/>
    <lineage>
        <taxon>Bacteria</taxon>
        <taxon>Pseudomonadati</taxon>
        <taxon>Bacteroidota</taxon>
        <taxon>Bacteroidia</taxon>
        <taxon>Bacteroidales</taxon>
        <taxon>Barnesiellaceae</taxon>
        <taxon>Coprobacter</taxon>
    </lineage>
</organism>
<dbReference type="Proteomes" id="UP001205603">
    <property type="component" value="Unassembled WGS sequence"/>
</dbReference>
<gene>
    <name evidence="1" type="ORF">NMU02_07425</name>
</gene>
<dbReference type="PANTHER" id="PTHR43445:SF3">
    <property type="entry name" value="UDP-N-ACETYLMURAMATE--L-ALANINE LIGASE"/>
    <property type="match status" value="1"/>
</dbReference>
<keyword evidence="2" id="KW-1185">Reference proteome</keyword>
<dbReference type="RefSeq" id="WP_255027044.1">
    <property type="nucleotide sequence ID" value="NZ_JANDHW010000006.1"/>
</dbReference>
<evidence type="ECO:0000313" key="1">
    <source>
        <dbReference type="EMBL" id="MCP9611917.1"/>
    </source>
</evidence>
<dbReference type="InterPro" id="IPR036565">
    <property type="entry name" value="Mur-like_cat_sf"/>
</dbReference>
<dbReference type="SUPFAM" id="SSF51984">
    <property type="entry name" value="MurCD N-terminal domain"/>
    <property type="match status" value="1"/>
</dbReference>
<dbReference type="SUPFAM" id="SSF53623">
    <property type="entry name" value="MurD-like peptide ligases, catalytic domain"/>
    <property type="match status" value="1"/>
</dbReference>
<dbReference type="Gene3D" id="3.40.50.720">
    <property type="entry name" value="NAD(P)-binding Rossmann-like Domain"/>
    <property type="match status" value="1"/>
</dbReference>
<dbReference type="PANTHER" id="PTHR43445">
    <property type="entry name" value="UDP-N-ACETYLMURAMATE--L-ALANINE LIGASE-RELATED"/>
    <property type="match status" value="1"/>
</dbReference>
<dbReference type="InterPro" id="IPR050061">
    <property type="entry name" value="MurCDEF_pg_biosynth"/>
</dbReference>
<dbReference type="Gene3D" id="3.40.1190.10">
    <property type="entry name" value="Mur-like, catalytic domain"/>
    <property type="match status" value="1"/>
</dbReference>
<evidence type="ECO:0000313" key="2">
    <source>
        <dbReference type="Proteomes" id="UP001205603"/>
    </source>
</evidence>
<reference evidence="1 2" key="1">
    <citation type="submission" date="2022-07" db="EMBL/GenBank/DDBJ databases">
        <title>Fecal culturing of patients with breast cancer.</title>
        <authorList>
            <person name="Teng N.M.Y."/>
            <person name="Kiu R."/>
            <person name="Evans R."/>
            <person name="Baker D.J."/>
            <person name="Zenner C."/>
            <person name="Robinson S.D."/>
            <person name="Hall L.J."/>
        </authorList>
    </citation>
    <scope>NUCLEOTIDE SEQUENCE [LARGE SCALE GENOMIC DNA]</scope>
    <source>
        <strain evidence="1 2">LH1063</strain>
    </source>
</reference>
<comment type="caution">
    <text evidence="1">The sequence shown here is derived from an EMBL/GenBank/DDBJ whole genome shotgun (WGS) entry which is preliminary data.</text>
</comment>
<accession>A0ABT1MH11</accession>
<proteinExistence type="predicted"/>